<dbReference type="PROSITE" id="PS50082">
    <property type="entry name" value="WD_REPEATS_2"/>
    <property type="match status" value="6"/>
</dbReference>
<dbReference type="InterPro" id="IPR001680">
    <property type="entry name" value="WD40_rpt"/>
</dbReference>
<dbReference type="PROSITE" id="PS50294">
    <property type="entry name" value="WD_REPEATS_REGION"/>
    <property type="match status" value="6"/>
</dbReference>
<dbReference type="EMBL" id="JACHMP010000001">
    <property type="protein sequence ID" value="MBB5817065.1"/>
    <property type="molecule type" value="Genomic_DNA"/>
</dbReference>
<evidence type="ECO:0000313" key="6">
    <source>
        <dbReference type="Proteomes" id="UP000540685"/>
    </source>
</evidence>
<proteinExistence type="predicted"/>
<dbReference type="SUPFAM" id="SSF50978">
    <property type="entry name" value="WD40 repeat-like"/>
    <property type="match status" value="1"/>
</dbReference>
<keyword evidence="2" id="KW-0677">Repeat</keyword>
<keyword evidence="1 3" id="KW-0853">WD repeat</keyword>
<feature type="repeat" description="WD" evidence="3">
    <location>
        <begin position="467"/>
        <end position="508"/>
    </location>
</feature>
<dbReference type="InterPro" id="IPR036322">
    <property type="entry name" value="WD40_repeat_dom_sf"/>
</dbReference>
<sequence length="700" mass="74541">MPHVGEAALHRLRIRLQELYRHAACVAELTGHGDEEIHAVAFHPDGHLLASAGGDGTVRLWETATGQPAGDLLTGHDGFVYDVAFHPDGHLLASAGEDGTVRLWETATGQPAGDLLTGHDGSVYDVAFHPDGHLLASAGEDGTVRLWESATGQPAGDLLTGHDGDRVRAMAFHPGGRLLALVHDQSVQLRDLATRQSVLTISANNVREIVFHPDGHLLAVSLFYRKPTQLLYSTTGQPAGDLFNDLPHTMRAFSPDGRLLAFADDEVVRLLDLATGQSVLTVFTGHVDEIAFHPDGHLLAVAIDSTQRDEASAGGGPVVRLWDLNIGHLGAGGTAGCTFALEVLRCRELPPWEQVAFVVEELGGEVAQIRPLWEAAHAEWVSGHLGLINAVAFHPHGHLLASTGNDGTVRLWETTTGQPVGDPLTGHDGPVYGVAFHPEGHLLASSGKDGTVRLWETSTGQPVGDPLTGHGQYVWTVTFSADGHLLASAGDDGTVRLWEAATGRYAGEAVNASGDRPHNVYSMALHPDGRLLATTDYKDDHGSLLQWWDATTGEPVGEAHEFNTKGIPGLAFHPDGHLLAIGGGWEVQLWDPATRLPTGEPIAHRGRIQAIAFHPGGRLLASACLFDPEKPSLVQLWDLTSREAVGELLTGHHGRVVGLAFHPDGHLLATTDGLLTDTGEGMSRSRPALLPLSESIRAGR</sequence>
<feature type="region of interest" description="Disordered" evidence="4">
    <location>
        <begin position="678"/>
        <end position="700"/>
    </location>
</feature>
<accession>A0A7W9IAD1</accession>
<dbReference type="PANTHER" id="PTHR44019">
    <property type="entry name" value="WD REPEAT-CONTAINING PROTEIN 55"/>
    <property type="match status" value="1"/>
</dbReference>
<dbReference type="PANTHER" id="PTHR44019:SF8">
    <property type="entry name" value="POC1 CENTRIOLAR PROTEIN HOMOLOG"/>
    <property type="match status" value="1"/>
</dbReference>
<dbReference type="Gene3D" id="2.130.10.10">
    <property type="entry name" value="YVTN repeat-like/Quinoprotein amine dehydrogenase"/>
    <property type="match status" value="5"/>
</dbReference>
<dbReference type="InterPro" id="IPR019775">
    <property type="entry name" value="WD40_repeat_CS"/>
</dbReference>
<dbReference type="Pfam" id="PF00400">
    <property type="entry name" value="WD40"/>
    <property type="match status" value="12"/>
</dbReference>
<keyword evidence="6" id="KW-1185">Reference proteome</keyword>
<evidence type="ECO:0000256" key="1">
    <source>
        <dbReference type="ARBA" id="ARBA00022574"/>
    </source>
</evidence>
<dbReference type="SUPFAM" id="SSF50998">
    <property type="entry name" value="Quinoprotein alcohol dehydrogenase-like"/>
    <property type="match status" value="1"/>
</dbReference>
<dbReference type="InterPro" id="IPR015943">
    <property type="entry name" value="WD40/YVTN_repeat-like_dom_sf"/>
</dbReference>
<dbReference type="InterPro" id="IPR011047">
    <property type="entry name" value="Quinoprotein_ADH-like_sf"/>
</dbReference>
<evidence type="ECO:0000313" key="5">
    <source>
        <dbReference type="EMBL" id="MBB5817065.1"/>
    </source>
</evidence>
<feature type="repeat" description="WD" evidence="3">
    <location>
        <begin position="73"/>
        <end position="114"/>
    </location>
</feature>
<feature type="repeat" description="WD" evidence="3">
    <location>
        <begin position="381"/>
        <end position="422"/>
    </location>
</feature>
<dbReference type="SUPFAM" id="SSF101908">
    <property type="entry name" value="Putative isomerase YbhE"/>
    <property type="match status" value="1"/>
</dbReference>
<protein>
    <submittedName>
        <fullName evidence="5">WD40 repeat protein</fullName>
    </submittedName>
</protein>
<evidence type="ECO:0000256" key="3">
    <source>
        <dbReference type="PROSITE-ProRule" id="PRU00221"/>
    </source>
</evidence>
<feature type="repeat" description="WD" evidence="3">
    <location>
        <begin position="30"/>
        <end position="71"/>
    </location>
</feature>
<feature type="repeat" description="WD" evidence="3">
    <location>
        <begin position="424"/>
        <end position="465"/>
    </location>
</feature>
<dbReference type="InterPro" id="IPR050505">
    <property type="entry name" value="WDR55/POC1"/>
</dbReference>
<dbReference type="Proteomes" id="UP000540685">
    <property type="component" value="Unassembled WGS sequence"/>
</dbReference>
<dbReference type="AlphaFoldDB" id="A0A7W9IAD1"/>
<dbReference type="PROSITE" id="PS00678">
    <property type="entry name" value="WD_REPEATS_1"/>
    <property type="match status" value="5"/>
</dbReference>
<name>A0A7W9IAD1_9ACTN</name>
<evidence type="ECO:0000256" key="4">
    <source>
        <dbReference type="SAM" id="MobiDB-lite"/>
    </source>
</evidence>
<evidence type="ECO:0000256" key="2">
    <source>
        <dbReference type="ARBA" id="ARBA00022737"/>
    </source>
</evidence>
<comment type="caution">
    <text evidence="5">The sequence shown here is derived from an EMBL/GenBank/DDBJ whole genome shotgun (WGS) entry which is preliminary data.</text>
</comment>
<dbReference type="PRINTS" id="PR00320">
    <property type="entry name" value="GPROTEINBRPT"/>
</dbReference>
<dbReference type="CDD" id="cd00200">
    <property type="entry name" value="WD40"/>
    <property type="match status" value="2"/>
</dbReference>
<gene>
    <name evidence="5" type="ORF">F4562_000127</name>
</gene>
<dbReference type="SMART" id="SM00320">
    <property type="entry name" value="WD40"/>
    <property type="match status" value="12"/>
</dbReference>
<reference evidence="5 6" key="1">
    <citation type="submission" date="2020-08" db="EMBL/GenBank/DDBJ databases">
        <title>Sequencing the genomes of 1000 actinobacteria strains.</title>
        <authorList>
            <person name="Klenk H.-P."/>
        </authorList>
    </citation>
    <scope>NUCLEOTIDE SEQUENCE [LARGE SCALE GENOMIC DNA]</scope>
    <source>
        <strain evidence="5 6">DSM 46887</strain>
    </source>
</reference>
<dbReference type="RefSeq" id="WP_184546051.1">
    <property type="nucleotide sequence ID" value="NZ_JACHMP010000001.1"/>
</dbReference>
<feature type="repeat" description="WD" evidence="3">
    <location>
        <begin position="116"/>
        <end position="157"/>
    </location>
</feature>
<organism evidence="5 6">
    <name type="scientific">Streptosporangium becharense</name>
    <dbReference type="NCBI Taxonomy" id="1816182"/>
    <lineage>
        <taxon>Bacteria</taxon>
        <taxon>Bacillati</taxon>
        <taxon>Actinomycetota</taxon>
        <taxon>Actinomycetes</taxon>
        <taxon>Streptosporangiales</taxon>
        <taxon>Streptosporangiaceae</taxon>
        <taxon>Streptosporangium</taxon>
    </lineage>
</organism>
<dbReference type="InterPro" id="IPR020472">
    <property type="entry name" value="WD40_PAC1"/>
</dbReference>